<proteinExistence type="predicted"/>
<dbReference type="GO" id="GO:0016491">
    <property type="term" value="F:oxidoreductase activity"/>
    <property type="evidence" value="ECO:0007669"/>
    <property type="project" value="InterPro"/>
</dbReference>
<dbReference type="EMBL" id="CP001338">
    <property type="protein sequence ID" value="ACL15892.1"/>
    <property type="molecule type" value="Genomic_DNA"/>
</dbReference>
<dbReference type="SUPFAM" id="SSF51905">
    <property type="entry name" value="FAD/NAD(P)-binding domain"/>
    <property type="match status" value="1"/>
</dbReference>
<dbReference type="Gene3D" id="3.50.50.60">
    <property type="entry name" value="FAD/NAD(P)-binding domain"/>
    <property type="match status" value="1"/>
</dbReference>
<dbReference type="Proteomes" id="UP000002457">
    <property type="component" value="Chromosome"/>
</dbReference>
<dbReference type="GeneID" id="7271935"/>
<dbReference type="KEGG" id="mpl:Mpal_0519"/>
<dbReference type="AlphaFoldDB" id="B8GKK9"/>
<gene>
    <name evidence="2" type="ordered locus">Mpal_0519</name>
</gene>
<dbReference type="InterPro" id="IPR036188">
    <property type="entry name" value="FAD/NAD-bd_sf"/>
</dbReference>
<dbReference type="eggNOG" id="arCOG01522">
    <property type="taxonomic scope" value="Archaea"/>
</dbReference>
<dbReference type="NCBIfam" id="NF005560">
    <property type="entry name" value="PRK07233.1"/>
    <property type="match status" value="1"/>
</dbReference>
<reference evidence="2 3" key="1">
    <citation type="journal article" date="2015" name="Genome Announc.">
        <title>Complete Genome Sequence of Methanosphaerula palustris E1-9CT, a Hydrogenotrophic Methanogen Isolated from a Minerotrophic Fen Peatland.</title>
        <authorList>
            <person name="Cadillo-Quiroz H."/>
            <person name="Browne P."/>
            <person name="Kyrpides N."/>
            <person name="Woyke T."/>
            <person name="Goodwin L."/>
            <person name="Detter C."/>
            <person name="Yavitt J.B."/>
            <person name="Zinder S.H."/>
        </authorList>
    </citation>
    <scope>NUCLEOTIDE SEQUENCE [LARGE SCALE GENOMIC DNA]</scope>
    <source>
        <strain evidence="3">ATCC BAA-1556 / DSM 19958 / E1-9c</strain>
    </source>
</reference>
<dbReference type="InterPro" id="IPR050464">
    <property type="entry name" value="Zeta_carotene_desat/Oxidored"/>
</dbReference>
<sequence length="412" mass="46540">MKICIIGGGLAGLTAALDLSGDHSVELLERRPFLGGCLSSLSREHYTIEHYYHHCFEGDSNLFSLMEQLGISDRLEWLEGSTGYYVDGAVHPLTTPREILVYPYLSLLDKARLALLTLRAKRMDRIKLDDVPVKQFLVEQVGMNAYTSFFEPLLKSKFGAMRDQISAAWLISRIAIRSNRTTGGERLGYLKGGFSILIDRLEQVLSDRGVSIQTGTPVESMQRSGLEWIVNGIRYDTVISTIPPQELAKLSGVEFPAIPYQGAACMILALDRDVTEGIYWLNMKDPAPYGAVVSHTNFAPLERYGEHLVYLASYFSGTLPDQHGQRMKEDFCTRFNVTDEMIHWQHLEVDPWAGPVYTTGYRQMIPNYEQYGLYMAGMFSRPNYPERSMEGSITAGRQVATCVRRRMAHDQH</sequence>
<dbReference type="HOGENOM" id="CLU_051347_0_0_2"/>
<dbReference type="STRING" id="521011.Mpal_0519"/>
<keyword evidence="3" id="KW-1185">Reference proteome</keyword>
<evidence type="ECO:0000313" key="3">
    <source>
        <dbReference type="Proteomes" id="UP000002457"/>
    </source>
</evidence>
<protein>
    <submittedName>
        <fullName evidence="2">Amine oxidase</fullName>
    </submittedName>
</protein>
<evidence type="ECO:0000259" key="1">
    <source>
        <dbReference type="Pfam" id="PF01593"/>
    </source>
</evidence>
<dbReference type="OrthoDB" id="11867at2157"/>
<organism evidence="2 3">
    <name type="scientific">Methanosphaerula palustris (strain ATCC BAA-1556 / DSM 19958 / E1-9c)</name>
    <dbReference type="NCBI Taxonomy" id="521011"/>
    <lineage>
        <taxon>Archaea</taxon>
        <taxon>Methanobacteriati</taxon>
        <taxon>Methanobacteriota</taxon>
        <taxon>Stenosarchaea group</taxon>
        <taxon>Methanomicrobia</taxon>
        <taxon>Methanomicrobiales</taxon>
        <taxon>Methanoregulaceae</taxon>
        <taxon>Methanosphaerula</taxon>
    </lineage>
</organism>
<dbReference type="PANTHER" id="PTHR42923:SF3">
    <property type="entry name" value="PROTOPORPHYRINOGEN OXIDASE"/>
    <property type="match status" value="1"/>
</dbReference>
<name>B8GKK9_METPE</name>
<dbReference type="PANTHER" id="PTHR42923">
    <property type="entry name" value="PROTOPORPHYRINOGEN OXIDASE"/>
    <property type="match status" value="1"/>
</dbReference>
<evidence type="ECO:0000313" key="2">
    <source>
        <dbReference type="EMBL" id="ACL15892.1"/>
    </source>
</evidence>
<dbReference type="Pfam" id="PF01593">
    <property type="entry name" value="Amino_oxidase"/>
    <property type="match status" value="1"/>
</dbReference>
<dbReference type="RefSeq" id="WP_012617211.1">
    <property type="nucleotide sequence ID" value="NC_011832.1"/>
</dbReference>
<feature type="domain" description="Amine oxidase" evidence="1">
    <location>
        <begin position="10"/>
        <end position="403"/>
    </location>
</feature>
<accession>B8GKK9</accession>
<dbReference type="InterPro" id="IPR002937">
    <property type="entry name" value="Amino_oxidase"/>
</dbReference>